<sequence>MAFHGGPEATARVAADPFWSVVRRRHSDVDLVLLPAEAIGPAEPIPGPIPGTSAEHATAECAARVAELWDRLVGETEPDEWRDRWTSGSAPDLARHEATWTRLGMDPVSASGVLDRAAATLRDEGWRVLAPPDGMPRVLAGRPARHGREELDLVLVPATGRFFLTVRSGWYLLEGAP</sequence>
<gene>
    <name evidence="1" type="ORF">FHP29_15090</name>
</gene>
<accession>A0A5C4VRU1</accession>
<dbReference type="EMBL" id="VDMP01000025">
    <property type="protein sequence ID" value="TNM38557.1"/>
    <property type="molecule type" value="Genomic_DNA"/>
</dbReference>
<proteinExistence type="predicted"/>
<name>A0A5C4VRU1_9ACTN</name>
<evidence type="ECO:0000313" key="2">
    <source>
        <dbReference type="Proteomes" id="UP000313231"/>
    </source>
</evidence>
<dbReference type="AlphaFoldDB" id="A0A5C4VRU1"/>
<dbReference type="OrthoDB" id="5143028at2"/>
<evidence type="ECO:0000313" key="1">
    <source>
        <dbReference type="EMBL" id="TNM38557.1"/>
    </source>
</evidence>
<organism evidence="1 2">
    <name type="scientific">Nocardioides albidus</name>
    <dbReference type="NCBI Taxonomy" id="1517589"/>
    <lineage>
        <taxon>Bacteria</taxon>
        <taxon>Bacillati</taxon>
        <taxon>Actinomycetota</taxon>
        <taxon>Actinomycetes</taxon>
        <taxon>Propionibacteriales</taxon>
        <taxon>Nocardioidaceae</taxon>
        <taxon>Nocardioides</taxon>
    </lineage>
</organism>
<protein>
    <submittedName>
        <fullName evidence="1">Uncharacterized protein</fullName>
    </submittedName>
</protein>
<dbReference type="RefSeq" id="WP_139623669.1">
    <property type="nucleotide sequence ID" value="NZ_VDMP01000025.1"/>
</dbReference>
<dbReference type="Proteomes" id="UP000313231">
    <property type="component" value="Unassembled WGS sequence"/>
</dbReference>
<comment type="caution">
    <text evidence="1">The sequence shown here is derived from an EMBL/GenBank/DDBJ whole genome shotgun (WGS) entry which is preliminary data.</text>
</comment>
<keyword evidence="2" id="KW-1185">Reference proteome</keyword>
<reference evidence="1 2" key="1">
    <citation type="journal article" date="2016" name="Int. J. Syst. Evol. Microbiol.">
        <title>Nocardioides albidus sp. nov., an actinobacterium isolated from garden soil.</title>
        <authorList>
            <person name="Singh H."/>
            <person name="Du J."/>
            <person name="Trinh H."/>
            <person name="Won K."/>
            <person name="Yang J.E."/>
            <person name="Yin C."/>
            <person name="Kook M."/>
            <person name="Yi T.H."/>
        </authorList>
    </citation>
    <scope>NUCLEOTIDE SEQUENCE [LARGE SCALE GENOMIC DNA]</scope>
    <source>
        <strain evidence="1 2">CCTCC AB 2015297</strain>
    </source>
</reference>